<evidence type="ECO:0000256" key="1">
    <source>
        <dbReference type="SAM" id="SignalP"/>
    </source>
</evidence>
<dbReference type="Proteomes" id="UP000316238">
    <property type="component" value="Unassembled WGS sequence"/>
</dbReference>
<dbReference type="AlphaFoldDB" id="A0A521G3Q2"/>
<evidence type="ECO:0000313" key="4">
    <source>
        <dbReference type="Proteomes" id="UP000316238"/>
    </source>
</evidence>
<evidence type="ECO:0000259" key="2">
    <source>
        <dbReference type="PROSITE" id="PS50983"/>
    </source>
</evidence>
<gene>
    <name evidence="3" type="ORF">CDV28_105103</name>
</gene>
<name>A0A521G3Q2_9BACT</name>
<accession>A0A521G3Q2</accession>
<dbReference type="InterPro" id="IPR002491">
    <property type="entry name" value="ABC_transptr_periplasmic_BD"/>
</dbReference>
<dbReference type="SUPFAM" id="SSF53807">
    <property type="entry name" value="Helical backbone' metal receptor"/>
    <property type="match status" value="1"/>
</dbReference>
<dbReference type="PANTHER" id="PTHR30535">
    <property type="entry name" value="VITAMIN B12-BINDING PROTEIN"/>
    <property type="match status" value="1"/>
</dbReference>
<comment type="caution">
    <text evidence="3">The sequence shown here is derived from an EMBL/GenBank/DDBJ whole genome shotgun (WGS) entry which is preliminary data.</text>
</comment>
<feature type="domain" description="Fe/B12 periplasmic-binding" evidence="2">
    <location>
        <begin position="46"/>
        <end position="322"/>
    </location>
</feature>
<dbReference type="Gene3D" id="3.40.50.1980">
    <property type="entry name" value="Nitrogenase molybdenum iron protein domain"/>
    <property type="match status" value="2"/>
</dbReference>
<dbReference type="PANTHER" id="PTHR30535:SF34">
    <property type="entry name" value="MOLYBDATE-BINDING PROTEIN MOLA"/>
    <property type="match status" value="1"/>
</dbReference>
<dbReference type="EMBL" id="NQJD01000005">
    <property type="protein sequence ID" value="TAA75645.1"/>
    <property type="molecule type" value="Genomic_DNA"/>
</dbReference>
<dbReference type="PROSITE" id="PS50983">
    <property type="entry name" value="FE_B12_PBP"/>
    <property type="match status" value="1"/>
</dbReference>
<protein>
    <submittedName>
        <fullName evidence="3">Iron complex transport system substrate-binding protein</fullName>
    </submittedName>
</protein>
<evidence type="ECO:0000313" key="3">
    <source>
        <dbReference type="EMBL" id="TAA75645.1"/>
    </source>
</evidence>
<feature type="signal peptide" evidence="1">
    <location>
        <begin position="1"/>
        <end position="25"/>
    </location>
</feature>
<proteinExistence type="predicted"/>
<keyword evidence="4" id="KW-1185">Reference proteome</keyword>
<keyword evidence="1" id="KW-0732">Signal</keyword>
<dbReference type="Pfam" id="PF01497">
    <property type="entry name" value="Peripla_BP_2"/>
    <property type="match status" value="1"/>
</dbReference>
<dbReference type="InterPro" id="IPR050902">
    <property type="entry name" value="ABC_Transporter_SBP"/>
</dbReference>
<reference evidence="3" key="1">
    <citation type="submission" date="2017-07" db="EMBL/GenBank/DDBJ databases">
        <title>The cable genome - Insights into the physiology and evolution of filamentous bacteria capable of sulfide oxidation via long distance electron transfer.</title>
        <authorList>
            <person name="Thorup C."/>
            <person name="Bjerg J.T."/>
            <person name="Schreiber L."/>
            <person name="Nielsen L.P."/>
            <person name="Kjeldsen K.U."/>
            <person name="Boesen T."/>
            <person name="Boggild A."/>
            <person name="Meysman F."/>
            <person name="Geelhoed J."/>
            <person name="Schramm A."/>
        </authorList>
    </citation>
    <scope>NUCLEOTIDE SEQUENCE [LARGE SCALE GENOMIC DNA]</scope>
    <source>
        <strain evidence="3">GS</strain>
    </source>
</reference>
<sequence>MTQCVAKLAAAFALAAALAAGNAAAAGSRTLSDMNSRTVTVPETIRKVVPLSGALRFLVYMQSLDLVSGMERIEQRHTAAGRLYGLATRDLARKLPIVGEGGPGKLPDFERIIELGPDVIIVMGLDSSQIANIEQKTGIPVFSLNYGAPGVLDVQSTRTALGLLGQLLGRSGRSAQLIAEMDRLEADFARRTAGLETEDRQTAYVGAVSLKGVQGITSTDAAYAPLAWAGGKNVAAESGKSGHLFIDPEQLLAWNPAILFLDAASLTTIQEDSRKRADFYQRLQAVQKNQVYLVMPYNAYHTNIEIAYADTYFIGKTLYPYRFQDVDPAAKADEIFQAFIGLRGYEALKKEYGGFRQMEFGAQHGFR</sequence>
<feature type="chain" id="PRO_5022217478" evidence="1">
    <location>
        <begin position="26"/>
        <end position="367"/>
    </location>
</feature>
<organism evidence="3 4">
    <name type="scientific">Candidatus Electronema aureum</name>
    <dbReference type="NCBI Taxonomy" id="2005002"/>
    <lineage>
        <taxon>Bacteria</taxon>
        <taxon>Pseudomonadati</taxon>
        <taxon>Thermodesulfobacteriota</taxon>
        <taxon>Desulfobulbia</taxon>
        <taxon>Desulfobulbales</taxon>
        <taxon>Desulfobulbaceae</taxon>
        <taxon>Candidatus Electronema</taxon>
    </lineage>
</organism>